<reference evidence="2 3" key="1">
    <citation type="submission" date="2014-08" db="EMBL/GenBank/DDBJ databases">
        <title>Complete genome sequence of Corynebacterium aquilae S-613T(T) (=DSM 44791(T)), isolated from the choana of a healthy golden eagle.</title>
        <authorList>
            <person name="Ruckert C."/>
            <person name="Albersmeier A."/>
            <person name="Winkler A."/>
            <person name="Kalinowski J."/>
        </authorList>
    </citation>
    <scope>NUCLEOTIDE SEQUENCE [LARGE SCALE GENOMIC DNA]</scope>
    <source>
        <strain evidence="2 3">S-613</strain>
    </source>
</reference>
<evidence type="ECO:0000313" key="2">
    <source>
        <dbReference type="EMBL" id="APT84379.1"/>
    </source>
</evidence>
<keyword evidence="3" id="KW-1185">Reference proteome</keyword>
<dbReference type="EMBL" id="CP009245">
    <property type="protein sequence ID" value="APT84379.1"/>
    <property type="molecule type" value="Genomic_DNA"/>
</dbReference>
<name>A0A1L7CEV7_9CORY</name>
<dbReference type="AlphaFoldDB" id="A0A1L7CEV7"/>
<evidence type="ECO:0000256" key="1">
    <source>
        <dbReference type="SAM" id="MobiDB-lite"/>
    </source>
</evidence>
<proteinExistence type="predicted"/>
<gene>
    <name evidence="2" type="ORF">CAQU_04055</name>
</gene>
<sequence>MHPGRKIPKLDIPEMREKSPHKIQKLFDILFHPHKRHSTQKEKPHIFTRHKHLSTPTASRFSMGRQNEVDHRLPL</sequence>
<feature type="region of interest" description="Disordered" evidence="1">
    <location>
        <begin position="36"/>
        <end position="75"/>
    </location>
</feature>
<evidence type="ECO:0000313" key="3">
    <source>
        <dbReference type="Proteomes" id="UP000185478"/>
    </source>
</evidence>
<protein>
    <submittedName>
        <fullName evidence="2">Uncharacterized protein</fullName>
    </submittedName>
</protein>
<organism evidence="2 3">
    <name type="scientific">Corynebacterium aquilae DSM 44791</name>
    <dbReference type="NCBI Taxonomy" id="1431546"/>
    <lineage>
        <taxon>Bacteria</taxon>
        <taxon>Bacillati</taxon>
        <taxon>Actinomycetota</taxon>
        <taxon>Actinomycetes</taxon>
        <taxon>Mycobacteriales</taxon>
        <taxon>Corynebacteriaceae</taxon>
        <taxon>Corynebacterium</taxon>
    </lineage>
</organism>
<dbReference type="Proteomes" id="UP000185478">
    <property type="component" value="Chromosome"/>
</dbReference>
<accession>A0A1L7CEV7</accession>
<dbReference type="KEGG" id="caqu:CAQU_04055"/>